<feature type="signal peptide" evidence="2">
    <location>
        <begin position="1"/>
        <end position="22"/>
    </location>
</feature>
<name>D4DKR7_TRIVH</name>
<dbReference type="PIRSF" id="PIRSF029171">
    <property type="entry name" value="Esterase_LipA"/>
    <property type="match status" value="1"/>
</dbReference>
<dbReference type="GO" id="GO:0004806">
    <property type="term" value="F:triacylglycerol lipase activity"/>
    <property type="evidence" value="ECO:0007669"/>
    <property type="project" value="InterPro"/>
</dbReference>
<evidence type="ECO:0000313" key="3">
    <source>
        <dbReference type="EMBL" id="EFE37571.1"/>
    </source>
</evidence>
<dbReference type="OrthoDB" id="2373480at2759"/>
<proteinExistence type="predicted"/>
<dbReference type="InterPro" id="IPR005152">
    <property type="entry name" value="Lipase_secreted"/>
</dbReference>
<keyword evidence="1" id="KW-0378">Hydrolase</keyword>
<keyword evidence="2" id="KW-0732">Signal</keyword>
<dbReference type="ESTHER" id="trivh-d4dkr7">
    <property type="family name" value="Fungal-Bact_LIP"/>
</dbReference>
<dbReference type="Gene3D" id="3.40.50.1820">
    <property type="entry name" value="alpha/beta hydrolase"/>
    <property type="match status" value="1"/>
</dbReference>
<dbReference type="KEGG" id="tve:TRV_07791"/>
<dbReference type="EMBL" id="ACYE01000479">
    <property type="protein sequence ID" value="EFE37571.1"/>
    <property type="molecule type" value="Genomic_DNA"/>
</dbReference>
<dbReference type="PANTHER" id="PTHR34853">
    <property type="match status" value="1"/>
</dbReference>
<protein>
    <recommendedName>
        <fullName evidence="5">Secretory lipase</fullName>
    </recommendedName>
</protein>
<comment type="caution">
    <text evidence="3">The sequence shown here is derived from an EMBL/GenBank/DDBJ whole genome shotgun (WGS) entry which is preliminary data.</text>
</comment>
<dbReference type="GO" id="GO:0016042">
    <property type="term" value="P:lipid catabolic process"/>
    <property type="evidence" value="ECO:0007669"/>
    <property type="project" value="InterPro"/>
</dbReference>
<dbReference type="HOGENOM" id="CLU_029538_5_0_1"/>
<reference evidence="4" key="1">
    <citation type="journal article" date="2011" name="Genome Biol.">
        <title>Comparative and functional genomics provide insights into the pathogenicity of dermatophytic fungi.</title>
        <authorList>
            <person name="Burmester A."/>
            <person name="Shelest E."/>
            <person name="Gloeckner G."/>
            <person name="Heddergott C."/>
            <person name="Schindler S."/>
            <person name="Staib P."/>
            <person name="Heidel A."/>
            <person name="Felder M."/>
            <person name="Petzold A."/>
            <person name="Szafranski K."/>
            <person name="Feuermann M."/>
            <person name="Pedruzzi I."/>
            <person name="Priebe S."/>
            <person name="Groth M."/>
            <person name="Winkler R."/>
            <person name="Li W."/>
            <person name="Kniemeyer O."/>
            <person name="Schroeckh V."/>
            <person name="Hertweck C."/>
            <person name="Hube B."/>
            <person name="White T.C."/>
            <person name="Platzer M."/>
            <person name="Guthke R."/>
            <person name="Heitman J."/>
            <person name="Woestemeyer J."/>
            <person name="Zipfel P.F."/>
            <person name="Monod M."/>
            <person name="Brakhage A.A."/>
        </authorList>
    </citation>
    <scope>NUCLEOTIDE SEQUENCE [LARGE SCALE GENOMIC DNA]</scope>
    <source>
        <strain evidence="4">HKI 0517</strain>
    </source>
</reference>
<evidence type="ECO:0000256" key="2">
    <source>
        <dbReference type="SAM" id="SignalP"/>
    </source>
</evidence>
<accession>D4DKR7</accession>
<evidence type="ECO:0000256" key="1">
    <source>
        <dbReference type="ARBA" id="ARBA00022801"/>
    </source>
</evidence>
<keyword evidence="4" id="KW-1185">Reference proteome</keyword>
<dbReference type="Pfam" id="PF03583">
    <property type="entry name" value="LIP"/>
    <property type="match status" value="1"/>
</dbReference>
<dbReference type="SUPFAM" id="SSF53474">
    <property type="entry name" value="alpha/beta-Hydrolases"/>
    <property type="match status" value="1"/>
</dbReference>
<dbReference type="RefSeq" id="XP_003018216.1">
    <property type="nucleotide sequence ID" value="XM_003018170.1"/>
</dbReference>
<dbReference type="Proteomes" id="UP000008383">
    <property type="component" value="Unassembled WGS sequence"/>
</dbReference>
<dbReference type="Gene3D" id="1.10.260.130">
    <property type="match status" value="1"/>
</dbReference>
<dbReference type="AlphaFoldDB" id="D4DKR7"/>
<organism evidence="3 4">
    <name type="scientific">Trichophyton verrucosum (strain HKI 0517)</name>
    <dbReference type="NCBI Taxonomy" id="663202"/>
    <lineage>
        <taxon>Eukaryota</taxon>
        <taxon>Fungi</taxon>
        <taxon>Dikarya</taxon>
        <taxon>Ascomycota</taxon>
        <taxon>Pezizomycotina</taxon>
        <taxon>Eurotiomycetes</taxon>
        <taxon>Eurotiomycetidae</taxon>
        <taxon>Onygenales</taxon>
        <taxon>Arthrodermataceae</taxon>
        <taxon>Trichophyton</taxon>
    </lineage>
</organism>
<evidence type="ECO:0008006" key="5">
    <source>
        <dbReference type="Google" id="ProtNLM"/>
    </source>
</evidence>
<dbReference type="InterPro" id="IPR029058">
    <property type="entry name" value="AB_hydrolase_fold"/>
</dbReference>
<evidence type="ECO:0000313" key="4">
    <source>
        <dbReference type="Proteomes" id="UP000008383"/>
    </source>
</evidence>
<gene>
    <name evidence="3" type="ORF">TRV_07791</name>
</gene>
<feature type="chain" id="PRO_5003055609" description="Secretory lipase" evidence="2">
    <location>
        <begin position="23"/>
        <end position="469"/>
    </location>
</feature>
<dbReference type="GeneID" id="9579587"/>
<dbReference type="PANTHER" id="PTHR34853:SF5">
    <property type="entry name" value="LIP-DOMAIN-CONTAINING PROTEIN-RELATED"/>
    <property type="match status" value="1"/>
</dbReference>
<sequence>MMFLTQLVSALFFFLLSPISYGKPVGTFVLPLAQDAPIPPSEDPFYQPPPGYEETEPGTILRHRRPPFPISLFRSAPIDLAATYQVLYRSSDTFGHPTATVSTILIPHNANMSKVLSYQVVEDAAFINCAPSYALQLHSDPGGLFGTIIIQSELLLITAALENGWVVTIPDYEGPAAAFLAYWRAGYATLDGIRATLASSGFTGVDPDAAVGLWGTSGGSVASAFAADLHPTYAPELNIVGAALGGVVPSITTALHSLNKGFDAGIIVSGVIGLSKEYTYMQPILESYLVPHLRDKFMSAGKKCSGAVSLDFRMEDIFRYFKGGEESGLFADPRVKAILDHNAMPQGVPSIPVLILKSINDEISPISDTDALVEKYCSDGVTIDYKRDLLSVHTILAVTGAPEAVLWLRDRLDGITVEKGCKTSTIFMTLLQPGALEVMSKTIIDNLLNLLGKPVGPRLRTEIAHVPPL</sequence>